<dbReference type="STRING" id="1549855.AY555_05015"/>
<gene>
    <name evidence="5" type="ORF">AY555_05015</name>
</gene>
<dbReference type="Pfam" id="PF00027">
    <property type="entry name" value="cNMP_binding"/>
    <property type="match status" value="1"/>
</dbReference>
<dbReference type="InterPro" id="IPR018490">
    <property type="entry name" value="cNMP-bd_dom_sf"/>
</dbReference>
<dbReference type="EMBL" id="CP014525">
    <property type="protein sequence ID" value="AMW34645.1"/>
    <property type="molecule type" value="Genomic_DNA"/>
</dbReference>
<dbReference type="InterPro" id="IPR051257">
    <property type="entry name" value="Diverse_CBS-Domain"/>
</dbReference>
<dbReference type="PANTHER" id="PTHR43080:SF2">
    <property type="entry name" value="CBS DOMAIN-CONTAINING PROTEIN"/>
    <property type="match status" value="1"/>
</dbReference>
<dbReference type="SUPFAM" id="SSF51206">
    <property type="entry name" value="cAMP-binding domain-like"/>
    <property type="match status" value="1"/>
</dbReference>
<dbReference type="Proteomes" id="UP000076066">
    <property type="component" value="Chromosome"/>
</dbReference>
<dbReference type="Pfam" id="PF03445">
    <property type="entry name" value="DUF294"/>
    <property type="match status" value="1"/>
</dbReference>
<protein>
    <submittedName>
        <fullName evidence="5">Cyclic nucleotide-binding protein</fullName>
    </submittedName>
</protein>
<proteinExistence type="predicted"/>
<evidence type="ECO:0000256" key="2">
    <source>
        <dbReference type="PROSITE-ProRule" id="PRU00703"/>
    </source>
</evidence>
<dbReference type="Pfam" id="PF00571">
    <property type="entry name" value="CBS"/>
    <property type="match status" value="2"/>
</dbReference>
<sequence length="604" mass="67062">MSAFDFSMPPFDLLDTPGREKVARAADIAYFQPGERLTSPDTAQDHLFVIMKGIVTEYDGDTLVTVHGPGDCVGAMTLIRGRASPVCEAQEETLAYTLPRQLLLDLCRSNLPFERYFTASVSERLLARAEARTNRGMAAFMVAKVGDAYLHPPVFADGATGLRDAALMMKKNHATSLLVKHADGRIGILSGSDIREAVLIEQKLLDTPVEQCASFGTITVRADDFLFNAQVIMTKHGVRRLPVLHDGHVIGVLELIDLLGYMSSHSHLVAIQIERADSVDTLDKAARSFDPLLRGLHGSGVKVRFIAEMVSDLSRKLQRRLFQFLAEPELGEKSCLIVMGSEGRGEQMARTDQDNALIVEDSIDPDTLESLCQRFTEGMIQFGWPPCPGNIMVSNPQWRKTCSAFRDNLFQWIDQPNEQSFINLAAFLDAQPVAGSPLLLHSLKEDLFSRVSDSDMFISHFARPVLWFDTPGGGLWNTLLQGGSRSEPLDIKKAGIFPVIHGVRALALQGRIMETNTFDRIDTLRDTGRLDRDLADELVEALQFMMELRLGTSISHKGTDIAGTDTLINPRTLGKLQYDALRDSLAIVRRFRNHLVTRLRLDAF</sequence>
<dbReference type="RefSeq" id="WP_066134227.1">
    <property type="nucleotide sequence ID" value="NZ_CP014525.1"/>
</dbReference>
<dbReference type="PROSITE" id="PS51371">
    <property type="entry name" value="CBS"/>
    <property type="match status" value="1"/>
</dbReference>
<dbReference type="OrthoDB" id="9808528at2"/>
<keyword evidence="6" id="KW-1185">Reference proteome</keyword>
<dbReference type="InterPro" id="IPR005105">
    <property type="entry name" value="GlnD_Uridyltrans_N"/>
</dbReference>
<dbReference type="PANTHER" id="PTHR43080">
    <property type="entry name" value="CBS DOMAIN-CONTAINING PROTEIN CBSX3, MITOCHONDRIAL"/>
    <property type="match status" value="1"/>
</dbReference>
<reference evidence="5 6" key="1">
    <citation type="submission" date="2016-02" db="EMBL/GenBank/DDBJ databases">
        <title>Complete Genome of H5569, the type strain of the newly described species Haematospirillium jordaniae.</title>
        <authorList>
            <person name="Nicholson A.C."/>
            <person name="Humrighouse B.W."/>
            <person name="Loparov V."/>
            <person name="McQuiston J.R."/>
        </authorList>
    </citation>
    <scope>NUCLEOTIDE SEQUENCE [LARGE SCALE GENOMIC DNA]</scope>
    <source>
        <strain evidence="5 6">H5569</strain>
    </source>
</reference>
<dbReference type="Gene3D" id="2.60.120.10">
    <property type="entry name" value="Jelly Rolls"/>
    <property type="match status" value="1"/>
</dbReference>
<dbReference type="InterPro" id="IPR000644">
    <property type="entry name" value="CBS_dom"/>
</dbReference>
<dbReference type="Gene3D" id="3.10.580.10">
    <property type="entry name" value="CBS-domain"/>
    <property type="match status" value="1"/>
</dbReference>
<name>A0A143DD54_9PROT</name>
<dbReference type="CDD" id="cd00038">
    <property type="entry name" value="CAP_ED"/>
    <property type="match status" value="1"/>
</dbReference>
<evidence type="ECO:0000313" key="6">
    <source>
        <dbReference type="Proteomes" id="UP000076066"/>
    </source>
</evidence>
<dbReference type="AlphaFoldDB" id="A0A143DD54"/>
<dbReference type="SUPFAM" id="SSF54631">
    <property type="entry name" value="CBS-domain pair"/>
    <property type="match status" value="1"/>
</dbReference>
<dbReference type="InterPro" id="IPR000595">
    <property type="entry name" value="cNMP-bd_dom"/>
</dbReference>
<evidence type="ECO:0000313" key="5">
    <source>
        <dbReference type="EMBL" id="AMW34645.1"/>
    </source>
</evidence>
<dbReference type="KEGG" id="hjo:AY555_05015"/>
<feature type="domain" description="Cyclic nucleotide-binding" evidence="3">
    <location>
        <begin position="10"/>
        <end position="85"/>
    </location>
</feature>
<organism evidence="5 6">
    <name type="scientific">Haematospirillum jordaniae</name>
    <dbReference type="NCBI Taxonomy" id="1549855"/>
    <lineage>
        <taxon>Bacteria</taxon>
        <taxon>Pseudomonadati</taxon>
        <taxon>Pseudomonadota</taxon>
        <taxon>Alphaproteobacteria</taxon>
        <taxon>Rhodospirillales</taxon>
        <taxon>Novispirillaceae</taxon>
        <taxon>Haematospirillum</taxon>
    </lineage>
</organism>
<dbReference type="InterPro" id="IPR014710">
    <property type="entry name" value="RmlC-like_jellyroll"/>
</dbReference>
<dbReference type="GeneID" id="53316512"/>
<dbReference type="Pfam" id="PF10335">
    <property type="entry name" value="DUF294_C"/>
    <property type="match status" value="1"/>
</dbReference>
<evidence type="ECO:0000259" key="4">
    <source>
        <dbReference type="PROSITE" id="PS51371"/>
    </source>
</evidence>
<evidence type="ECO:0000259" key="3">
    <source>
        <dbReference type="PROSITE" id="PS50042"/>
    </source>
</evidence>
<keyword evidence="1 2" id="KW-0129">CBS domain</keyword>
<accession>A0A143DD54</accession>
<dbReference type="SMART" id="SM00116">
    <property type="entry name" value="CBS"/>
    <property type="match status" value="2"/>
</dbReference>
<dbReference type="GO" id="GO:0008773">
    <property type="term" value="F:[protein-PII] uridylyltransferase activity"/>
    <property type="evidence" value="ECO:0007669"/>
    <property type="project" value="InterPro"/>
</dbReference>
<dbReference type="InterPro" id="IPR018821">
    <property type="entry name" value="DUF294_put_nucleoTrafse_sb-bd"/>
</dbReference>
<feature type="domain" description="CBS" evidence="4">
    <location>
        <begin position="213"/>
        <end position="269"/>
    </location>
</feature>
<dbReference type="CDD" id="cd05401">
    <property type="entry name" value="NT_GlnE_GlnD_like"/>
    <property type="match status" value="1"/>
</dbReference>
<dbReference type="InterPro" id="IPR046342">
    <property type="entry name" value="CBS_dom_sf"/>
</dbReference>
<dbReference type="PROSITE" id="PS50042">
    <property type="entry name" value="CNMP_BINDING_3"/>
    <property type="match status" value="1"/>
</dbReference>
<dbReference type="CDD" id="cd04589">
    <property type="entry name" value="CBS_pair_CAP-ED_NT_Pol-beta-like_DUF294_assoc"/>
    <property type="match status" value="1"/>
</dbReference>
<evidence type="ECO:0000256" key="1">
    <source>
        <dbReference type="ARBA" id="ARBA00023122"/>
    </source>
</evidence>